<feature type="compositionally biased region" description="Basic and acidic residues" evidence="3">
    <location>
        <begin position="704"/>
        <end position="719"/>
    </location>
</feature>
<feature type="coiled-coil region" evidence="2">
    <location>
        <begin position="543"/>
        <end position="574"/>
    </location>
</feature>
<reference evidence="5 6" key="2">
    <citation type="submission" date="2018-11" db="EMBL/GenBank/DDBJ databases">
        <authorList>
            <consortium name="Pathogen Informatics"/>
        </authorList>
    </citation>
    <scope>NUCLEOTIDE SEQUENCE [LARGE SCALE GENOMIC DNA]</scope>
    <source>
        <strain evidence="5 6">Costa Rica</strain>
    </source>
</reference>
<feature type="compositionally biased region" description="Polar residues" evidence="3">
    <location>
        <begin position="665"/>
        <end position="686"/>
    </location>
</feature>
<dbReference type="Proteomes" id="UP000267027">
    <property type="component" value="Unassembled WGS sequence"/>
</dbReference>
<dbReference type="STRING" id="334426.A0A158PEV2"/>
<evidence type="ECO:0000256" key="3">
    <source>
        <dbReference type="SAM" id="MobiDB-lite"/>
    </source>
</evidence>
<evidence type="ECO:0000256" key="2">
    <source>
        <dbReference type="SAM" id="Coils"/>
    </source>
</evidence>
<evidence type="ECO:0000313" key="6">
    <source>
        <dbReference type="Proteomes" id="UP000267027"/>
    </source>
</evidence>
<dbReference type="EMBL" id="UYYA01000499">
    <property type="protein sequence ID" value="VDM54046.1"/>
    <property type="molecule type" value="Genomic_DNA"/>
</dbReference>
<dbReference type="OMA" id="NEHRQKF"/>
<dbReference type="Pfam" id="PF15665">
    <property type="entry name" value="FAM184"/>
    <property type="match status" value="1"/>
</dbReference>
<feature type="coiled-coil region" evidence="2">
    <location>
        <begin position="82"/>
        <end position="499"/>
    </location>
</feature>
<dbReference type="AlphaFoldDB" id="A0A158PEV2"/>
<feature type="region of interest" description="Disordered" evidence="3">
    <location>
        <begin position="1"/>
        <end position="21"/>
    </location>
</feature>
<evidence type="ECO:0000256" key="1">
    <source>
        <dbReference type="ARBA" id="ARBA00023054"/>
    </source>
</evidence>
<proteinExistence type="predicted"/>
<keyword evidence="1 2" id="KW-0175">Coiled coil</keyword>
<feature type="region of interest" description="Disordered" evidence="3">
    <location>
        <begin position="610"/>
        <end position="719"/>
    </location>
</feature>
<dbReference type="PANTHER" id="PTHR18870:SF9">
    <property type="entry name" value="PROTEIN TAG-278-RELATED"/>
    <property type="match status" value="1"/>
</dbReference>
<evidence type="ECO:0000313" key="5">
    <source>
        <dbReference type="EMBL" id="VDM54046.1"/>
    </source>
</evidence>
<dbReference type="OrthoDB" id="75801at2759"/>
<keyword evidence="6" id="KW-1185">Reference proteome</keyword>
<feature type="compositionally biased region" description="Basic and acidic residues" evidence="3">
    <location>
        <begin position="610"/>
        <end position="646"/>
    </location>
</feature>
<organism evidence="7">
    <name type="scientific">Angiostrongylus costaricensis</name>
    <name type="common">Nematode worm</name>
    <dbReference type="NCBI Taxonomy" id="334426"/>
    <lineage>
        <taxon>Eukaryota</taxon>
        <taxon>Metazoa</taxon>
        <taxon>Ecdysozoa</taxon>
        <taxon>Nematoda</taxon>
        <taxon>Chromadorea</taxon>
        <taxon>Rhabditida</taxon>
        <taxon>Rhabditina</taxon>
        <taxon>Rhabditomorpha</taxon>
        <taxon>Strongyloidea</taxon>
        <taxon>Metastrongylidae</taxon>
        <taxon>Angiostrongylus</taxon>
    </lineage>
</organism>
<dbReference type="InterPro" id="IPR039478">
    <property type="entry name" value="FAM184A/B_N"/>
</dbReference>
<name>A0A158PEV2_ANGCS</name>
<reference evidence="7" key="1">
    <citation type="submission" date="2016-04" db="UniProtKB">
        <authorList>
            <consortium name="WormBaseParasite"/>
        </authorList>
    </citation>
    <scope>IDENTIFICATION</scope>
</reference>
<accession>A0A158PEV2</accession>
<evidence type="ECO:0000313" key="7">
    <source>
        <dbReference type="WBParaSite" id="ACOC_0000246001-mRNA-1"/>
    </source>
</evidence>
<sequence>MLKVATSTGTNDNVGVPRGRETELKKKIQTLEETVAEYERQKYNVMGTFSEYRERVAERERKLEAEYSSKIIALSEEVLGAKKDFEARMKSFQALQDKFEREKEQALEKLRQEHQKEIQLLEQRFSESQLLNLEQKYVIEIQRLEEERKSLRSEKERLEETFEMKLRRAQSLYETELTAAKMLYTKELEALRDHEEALKEELLARQDEFHDHLQELQHQSERSRDELDSCRNEVTALERKLQSKEVEVQTISKELEDARAETDEALKRLSLTTIDYNEHRQKFQQQEEELRKKSRLLNMVEVAKTKLETVVRDLQTEVRALKNKVEFLKKERENLQSQSESQTQLQNSQVNALEAVLESVTKEKEATKEHYEGLLVKERQQAEAREHAMKKEFSTKLNELEEQYTSLKEDLEHSAKLDRDELRESTQHEIQTLRSEKTLLEAEISALKEKFLDECHSEDKVVEQLSVVFSETAKLTKTLEDYRERINSKDEEITSLRHRIDHELSLSEEQLRRNLLDIERLHSQVRITQQQRHLPDPVKREQHEEAEKERMRIIEELRLDNEKLKEVVKNIDKVFFLNEVSQKCTFYLYTLLTQSMTTGGVFQNFVSQMKDKRDETNEQRTKKKEEKRAEKAGKEAAIEITKEKSPLHSKSPSLLTRFRDRSPNKTHTPVDNLETTPSMSSRNLLSPSDAERRSSPSRPLFSRYRKEPRDAEKRPAWKF</sequence>
<dbReference type="PANTHER" id="PTHR18870">
    <property type="entry name" value="PROTEIN TAG-278-RELATED"/>
    <property type="match status" value="1"/>
</dbReference>
<feature type="domain" description="Protein FAM184A/B N-terminal" evidence="4">
    <location>
        <begin position="20"/>
        <end position="177"/>
    </location>
</feature>
<evidence type="ECO:0000259" key="4">
    <source>
        <dbReference type="Pfam" id="PF15665"/>
    </source>
</evidence>
<protein>
    <submittedName>
        <fullName evidence="7">FAM184 domain-containing protein</fullName>
    </submittedName>
</protein>
<gene>
    <name evidence="5" type="ORF">ACOC_LOCUS2461</name>
</gene>
<feature type="compositionally biased region" description="Polar residues" evidence="3">
    <location>
        <begin position="1"/>
        <end position="13"/>
    </location>
</feature>
<dbReference type="WBParaSite" id="ACOC_0000246001-mRNA-1">
    <property type="protein sequence ID" value="ACOC_0000246001-mRNA-1"/>
    <property type="gene ID" value="ACOC_0000246001"/>
</dbReference>